<evidence type="ECO:0000313" key="2">
    <source>
        <dbReference type="Proteomes" id="UP000460287"/>
    </source>
</evidence>
<proteinExistence type="predicted"/>
<organism evidence="1 2">
    <name type="scientific">Inconstantimicrobium porci</name>
    <dbReference type="NCBI Taxonomy" id="2652291"/>
    <lineage>
        <taxon>Bacteria</taxon>
        <taxon>Bacillati</taxon>
        <taxon>Bacillota</taxon>
        <taxon>Clostridia</taxon>
        <taxon>Eubacteriales</taxon>
        <taxon>Clostridiaceae</taxon>
        <taxon>Inconstantimicrobium</taxon>
    </lineage>
</organism>
<accession>A0A7X2MXZ4</accession>
<comment type="caution">
    <text evidence="1">The sequence shown here is derived from an EMBL/GenBank/DDBJ whole genome shotgun (WGS) entry which is preliminary data.</text>
</comment>
<dbReference type="EMBL" id="VULX01000007">
    <property type="protein sequence ID" value="MSR91133.1"/>
    <property type="molecule type" value="Genomic_DNA"/>
</dbReference>
<sequence>MSSPFLKLRSGIEGKLDVPTDLAKDLPRIQIMGNEEISIENHEGIVGFEKDKVEVKIKKGKVIINGVNLEILFMGGETLTIGGKFRSVVYEEGNKKNED</sequence>
<dbReference type="Pfam" id="PF07873">
    <property type="entry name" value="YabP"/>
    <property type="match status" value="1"/>
</dbReference>
<dbReference type="RefSeq" id="WP_154531012.1">
    <property type="nucleotide sequence ID" value="NZ_JAQXTV010000158.1"/>
</dbReference>
<protein>
    <submittedName>
        <fullName evidence="1">Sporulation protein YqfC</fullName>
    </submittedName>
</protein>
<keyword evidence="2" id="KW-1185">Reference proteome</keyword>
<dbReference type="NCBIfam" id="TIGR02856">
    <property type="entry name" value="spore_yqfC"/>
    <property type="match status" value="1"/>
</dbReference>
<dbReference type="AlphaFoldDB" id="A0A7X2MXZ4"/>
<dbReference type="InterPro" id="IPR022476">
    <property type="entry name" value="Spore_YabP/YqfC"/>
</dbReference>
<reference evidence="1 2" key="1">
    <citation type="submission" date="2019-08" db="EMBL/GenBank/DDBJ databases">
        <title>In-depth cultivation of the pig gut microbiome towards novel bacterial diversity and tailored functional studies.</title>
        <authorList>
            <person name="Wylensek D."/>
            <person name="Hitch T.C.A."/>
            <person name="Clavel T."/>
        </authorList>
    </citation>
    <scope>NUCLEOTIDE SEQUENCE [LARGE SCALE GENOMIC DNA]</scope>
    <source>
        <strain evidence="1 2">WCA-383-APC-5B</strain>
    </source>
</reference>
<evidence type="ECO:0000313" key="1">
    <source>
        <dbReference type="EMBL" id="MSR91133.1"/>
    </source>
</evidence>
<gene>
    <name evidence="1" type="primary">yqfC</name>
    <name evidence="1" type="ORF">FYJ33_06840</name>
</gene>
<dbReference type="Proteomes" id="UP000460287">
    <property type="component" value="Unassembled WGS sequence"/>
</dbReference>
<dbReference type="InterPro" id="IPR022477">
    <property type="entry name" value="Spore_YqfC"/>
</dbReference>
<name>A0A7X2MXZ4_9CLOT</name>